<sequence length="100" mass="10547">MHIRGQVYGGSAGPSSDSLRGEAGGRQADGDREYRGTTQEPGAAPSSTLTPDNMGGPGRAGSALRGRSAASNESNYRRETTAADKALLWRSIKYSYIKII</sequence>
<feature type="region of interest" description="Disordered" evidence="1">
    <location>
        <begin position="1"/>
        <end position="82"/>
    </location>
</feature>
<name>A0AAN7Y5C2_ELEMC</name>
<organism evidence="2 3">
    <name type="scientific">Eleginops maclovinus</name>
    <name type="common">Patagonian blennie</name>
    <name type="synonym">Eleginus maclovinus</name>
    <dbReference type="NCBI Taxonomy" id="56733"/>
    <lineage>
        <taxon>Eukaryota</taxon>
        <taxon>Metazoa</taxon>
        <taxon>Chordata</taxon>
        <taxon>Craniata</taxon>
        <taxon>Vertebrata</taxon>
        <taxon>Euteleostomi</taxon>
        <taxon>Actinopterygii</taxon>
        <taxon>Neopterygii</taxon>
        <taxon>Teleostei</taxon>
        <taxon>Neoteleostei</taxon>
        <taxon>Acanthomorphata</taxon>
        <taxon>Eupercaria</taxon>
        <taxon>Perciformes</taxon>
        <taxon>Notothenioidei</taxon>
        <taxon>Eleginopidae</taxon>
        <taxon>Eleginops</taxon>
    </lineage>
</organism>
<accession>A0AAN7Y5C2</accession>
<feature type="compositionally biased region" description="Low complexity" evidence="1">
    <location>
        <begin position="60"/>
        <end position="71"/>
    </location>
</feature>
<proteinExistence type="predicted"/>
<keyword evidence="3" id="KW-1185">Reference proteome</keyword>
<comment type="caution">
    <text evidence="2">The sequence shown here is derived from an EMBL/GenBank/DDBJ whole genome shotgun (WGS) entry which is preliminary data.</text>
</comment>
<reference evidence="2 3" key="1">
    <citation type="journal article" date="2023" name="Genes (Basel)">
        <title>Chromosome-Level Genome Assembly and Circadian Gene Repertoire of the Patagonia Blennie Eleginops maclovinus-The Closest Ancestral Proxy of Antarctic Cryonotothenioids.</title>
        <authorList>
            <person name="Cheng C.C."/>
            <person name="Rivera-Colon A.G."/>
            <person name="Minhas B.F."/>
            <person name="Wilson L."/>
            <person name="Rayamajhi N."/>
            <person name="Vargas-Chacoff L."/>
            <person name="Catchen J.M."/>
        </authorList>
    </citation>
    <scope>NUCLEOTIDE SEQUENCE [LARGE SCALE GENOMIC DNA]</scope>
    <source>
        <strain evidence="2">JMC-PN-2008</strain>
    </source>
</reference>
<dbReference type="AlphaFoldDB" id="A0AAN7Y5C2"/>
<evidence type="ECO:0000313" key="2">
    <source>
        <dbReference type="EMBL" id="KAK5872604.1"/>
    </source>
</evidence>
<dbReference type="EMBL" id="JAUZQC010000004">
    <property type="protein sequence ID" value="KAK5872604.1"/>
    <property type="molecule type" value="Genomic_DNA"/>
</dbReference>
<reference evidence="2 3" key="2">
    <citation type="journal article" date="2023" name="Mol. Biol. Evol.">
        <title>Genomics of Secondarily Temperate Adaptation in the Only Non-Antarctic Icefish.</title>
        <authorList>
            <person name="Rivera-Colon A.G."/>
            <person name="Rayamajhi N."/>
            <person name="Minhas B.F."/>
            <person name="Madrigal G."/>
            <person name="Bilyk K.T."/>
            <person name="Yoon V."/>
            <person name="Hune M."/>
            <person name="Gregory S."/>
            <person name="Cheng C.H.C."/>
            <person name="Catchen J.M."/>
        </authorList>
    </citation>
    <scope>NUCLEOTIDE SEQUENCE [LARGE SCALE GENOMIC DNA]</scope>
    <source>
        <strain evidence="2">JMC-PN-2008</strain>
    </source>
</reference>
<protein>
    <submittedName>
        <fullName evidence="2">Uncharacterized protein</fullName>
    </submittedName>
</protein>
<feature type="compositionally biased region" description="Polar residues" evidence="1">
    <location>
        <begin position="36"/>
        <end position="51"/>
    </location>
</feature>
<evidence type="ECO:0000313" key="3">
    <source>
        <dbReference type="Proteomes" id="UP001346869"/>
    </source>
</evidence>
<evidence type="ECO:0000256" key="1">
    <source>
        <dbReference type="SAM" id="MobiDB-lite"/>
    </source>
</evidence>
<dbReference type="Proteomes" id="UP001346869">
    <property type="component" value="Unassembled WGS sequence"/>
</dbReference>
<gene>
    <name evidence="2" type="ORF">PBY51_013288</name>
</gene>